<name>A0AAD9TNA6_9ROSI</name>
<evidence type="ECO:0000313" key="1">
    <source>
        <dbReference type="EMBL" id="KAK2639200.1"/>
    </source>
</evidence>
<dbReference type="Proteomes" id="UP001280121">
    <property type="component" value="Unassembled WGS sequence"/>
</dbReference>
<gene>
    <name evidence="1" type="ORF">Ddye_026995</name>
</gene>
<dbReference type="EMBL" id="JANJYI010000008">
    <property type="protein sequence ID" value="KAK2639200.1"/>
    <property type="molecule type" value="Genomic_DNA"/>
</dbReference>
<comment type="caution">
    <text evidence="1">The sequence shown here is derived from an EMBL/GenBank/DDBJ whole genome shotgun (WGS) entry which is preliminary data.</text>
</comment>
<sequence length="239" mass="26656">MVVELPSLCHFTARRRMMSLRMAWCLLCWPTIALRKEEEMMKGSFTNVNPLASLRNDHSAGYLSSEDEIVAHVGVGKVDISTKRGFASVDLPTVPATMASQDPLGTILGVDLLLDDQMTRVNPHSLPEHEQVNLLVGGISNKGTHFFIGDMFAMVYSNVTLFEDTCSSRDLHHASRSQRHFNTFSLIATLQAQVVQMSTNQASLRDDLAKTTFLIAKENELRKNTELLDQGAKRHAKEL</sequence>
<protein>
    <submittedName>
        <fullName evidence="1">Uncharacterized protein</fullName>
    </submittedName>
</protein>
<dbReference type="AlphaFoldDB" id="A0AAD9TNA6"/>
<organism evidence="1 2">
    <name type="scientific">Dipteronia dyeriana</name>
    <dbReference type="NCBI Taxonomy" id="168575"/>
    <lineage>
        <taxon>Eukaryota</taxon>
        <taxon>Viridiplantae</taxon>
        <taxon>Streptophyta</taxon>
        <taxon>Embryophyta</taxon>
        <taxon>Tracheophyta</taxon>
        <taxon>Spermatophyta</taxon>
        <taxon>Magnoliopsida</taxon>
        <taxon>eudicotyledons</taxon>
        <taxon>Gunneridae</taxon>
        <taxon>Pentapetalae</taxon>
        <taxon>rosids</taxon>
        <taxon>malvids</taxon>
        <taxon>Sapindales</taxon>
        <taxon>Sapindaceae</taxon>
        <taxon>Hippocastanoideae</taxon>
        <taxon>Acereae</taxon>
        <taxon>Dipteronia</taxon>
    </lineage>
</organism>
<keyword evidence="2" id="KW-1185">Reference proteome</keyword>
<proteinExistence type="predicted"/>
<accession>A0AAD9TNA6</accession>
<evidence type="ECO:0000313" key="2">
    <source>
        <dbReference type="Proteomes" id="UP001280121"/>
    </source>
</evidence>
<reference evidence="1" key="1">
    <citation type="journal article" date="2023" name="Plant J.">
        <title>Genome sequences and population genomics provide insights into the demographic history, inbreeding, and mutation load of two 'living fossil' tree species of Dipteronia.</title>
        <authorList>
            <person name="Feng Y."/>
            <person name="Comes H.P."/>
            <person name="Chen J."/>
            <person name="Zhu S."/>
            <person name="Lu R."/>
            <person name="Zhang X."/>
            <person name="Li P."/>
            <person name="Qiu J."/>
            <person name="Olsen K.M."/>
            <person name="Qiu Y."/>
        </authorList>
    </citation>
    <scope>NUCLEOTIDE SEQUENCE</scope>
    <source>
        <strain evidence="1">KIB01</strain>
    </source>
</reference>